<comment type="cofactor">
    <cofactor evidence="16 19">
        <name>heme b</name>
        <dbReference type="ChEBI" id="CHEBI:60344"/>
    </cofactor>
    <text evidence="16 19">Binds 1 heme b (iron(II)-protoporphyrin IX) group per subunit.</text>
</comment>
<dbReference type="EC" id="1.11.1.7" evidence="19"/>
<dbReference type="GO" id="GO:0005576">
    <property type="term" value="C:extracellular region"/>
    <property type="evidence" value="ECO:0007669"/>
    <property type="project" value="UniProtKB-SubCell"/>
</dbReference>
<dbReference type="Proteomes" id="UP000515123">
    <property type="component" value="Linkage group 14"/>
</dbReference>
<evidence type="ECO:0000256" key="9">
    <source>
        <dbReference type="ARBA" id="ARBA00023002"/>
    </source>
</evidence>
<dbReference type="SUPFAM" id="SSF48113">
    <property type="entry name" value="Heme-dependent peroxidases"/>
    <property type="match status" value="1"/>
</dbReference>
<evidence type="ECO:0000313" key="23">
    <source>
        <dbReference type="RefSeq" id="XP_020103791.1"/>
    </source>
</evidence>
<feature type="binding site" evidence="16">
    <location>
        <position position="92"/>
    </location>
    <ligand>
        <name>Ca(2+)</name>
        <dbReference type="ChEBI" id="CHEBI:29108"/>
        <label>1</label>
    </ligand>
</feature>
<evidence type="ECO:0000256" key="2">
    <source>
        <dbReference type="ARBA" id="ARBA00002322"/>
    </source>
</evidence>
<comment type="catalytic activity">
    <reaction evidence="1 19">
        <text>2 a phenolic donor + H2O2 = 2 a phenolic radical donor + 2 H2O</text>
        <dbReference type="Rhea" id="RHEA:56136"/>
        <dbReference type="ChEBI" id="CHEBI:15377"/>
        <dbReference type="ChEBI" id="CHEBI:16240"/>
        <dbReference type="ChEBI" id="CHEBI:139520"/>
        <dbReference type="ChEBI" id="CHEBI:139521"/>
        <dbReference type="EC" id="1.11.1.7"/>
    </reaction>
</comment>
<feature type="binding site" evidence="16">
    <location>
        <position position="99"/>
    </location>
    <ligand>
        <name>Ca(2+)</name>
        <dbReference type="ChEBI" id="CHEBI:29108"/>
        <label>1</label>
    </ligand>
</feature>
<reference evidence="22" key="1">
    <citation type="journal article" date="2015" name="Nat. Genet.">
        <title>The pineapple genome and the evolution of CAM photosynthesis.</title>
        <authorList>
            <person name="Ming R."/>
            <person name="VanBuren R."/>
            <person name="Wai C.M."/>
            <person name="Tang H."/>
            <person name="Schatz M.C."/>
            <person name="Bowers J.E."/>
            <person name="Lyons E."/>
            <person name="Wang M.L."/>
            <person name="Chen J."/>
            <person name="Biggers E."/>
            <person name="Zhang J."/>
            <person name="Huang L."/>
            <person name="Zhang L."/>
            <person name="Miao W."/>
            <person name="Zhang J."/>
            <person name="Ye Z."/>
            <person name="Miao C."/>
            <person name="Lin Z."/>
            <person name="Wang H."/>
            <person name="Zhou H."/>
            <person name="Yim W.C."/>
            <person name="Priest H.D."/>
            <person name="Zheng C."/>
            <person name="Woodhouse M."/>
            <person name="Edger P.P."/>
            <person name="Guyot R."/>
            <person name="Guo H.B."/>
            <person name="Guo H."/>
            <person name="Zheng G."/>
            <person name="Singh R."/>
            <person name="Sharma A."/>
            <person name="Min X."/>
            <person name="Zheng Y."/>
            <person name="Lee H."/>
            <person name="Gurtowski J."/>
            <person name="Sedlazeck F.J."/>
            <person name="Harkess A."/>
            <person name="McKain M.R."/>
            <person name="Liao Z."/>
            <person name="Fang J."/>
            <person name="Liu J."/>
            <person name="Zhang X."/>
            <person name="Zhang Q."/>
            <person name="Hu W."/>
            <person name="Qin Y."/>
            <person name="Wang K."/>
            <person name="Chen L.Y."/>
            <person name="Shirley N."/>
            <person name="Lin Y.R."/>
            <person name="Liu L.Y."/>
            <person name="Hernandez A.G."/>
            <person name="Wright C.L."/>
            <person name="Bulone V."/>
            <person name="Tuskan G.A."/>
            <person name="Heath K."/>
            <person name="Zee F."/>
            <person name="Moore P.H."/>
            <person name="Sunkar R."/>
            <person name="Leebens-Mack J.H."/>
            <person name="Mockler T."/>
            <person name="Bennetzen J.L."/>
            <person name="Freeling M."/>
            <person name="Sankoff D."/>
            <person name="Paterson A.H."/>
            <person name="Zhu X."/>
            <person name="Yang X."/>
            <person name="Smith J.A."/>
            <person name="Cushman J.C."/>
            <person name="Paull R.E."/>
            <person name="Yu Q."/>
        </authorList>
    </citation>
    <scope>NUCLEOTIDE SEQUENCE [LARGE SCALE GENOMIC DNA]</scope>
    <source>
        <strain evidence="22">cv. F153</strain>
    </source>
</reference>
<dbReference type="InterPro" id="IPR033905">
    <property type="entry name" value="Secretory_peroxidase"/>
</dbReference>
<keyword evidence="11 18" id="KW-1015">Disulfide bond</keyword>
<keyword evidence="4 19" id="KW-0575">Peroxidase</keyword>
<comment type="cofactor">
    <cofactor evidence="16 19">
        <name>Ca(2+)</name>
        <dbReference type="ChEBI" id="CHEBI:29108"/>
    </cofactor>
    <text evidence="16 19">Binds 2 calcium ions per subunit.</text>
</comment>
<feature type="domain" description="Plant heme peroxidase family profile" evidence="21">
    <location>
        <begin position="50"/>
        <end position="350"/>
    </location>
</feature>
<sequence length="350" mass="38807">MIDLYSSYKHHNFHILNCSVRMASRCLYKLFLPLFLLLLLHPPALSVAQGLQMDFYQYSCPKAEAIIGSEITKVISRAPSLAGPLLRMHFHDCFVNGCDGSVLLNSTKDNSAEKDAIPNVSLRGFGVIDGIKAKLEEACPGVVSCADILAVVARDVVVLRDGPYWDVLTGRRDGRRSVAADALNNLPPPFFSASQNLNQFFLPKGLDAKDQVVLLGAHTIGTSHCSSFSDRLYNFSGTGTSDPTLDKHYLPKLMNKCKPGDTKTLVEMDPGSFRTFDTGYYKQVTKRRGLFTSDETLMLDPFSRHYIERQAYGPATEFFRDFGVSMVKMGSIQVLTGSQGEIRRHCAFVN</sequence>
<feature type="site" description="Transition state stabilizer" evidence="17">
    <location>
        <position position="87"/>
    </location>
</feature>
<evidence type="ECO:0000256" key="17">
    <source>
        <dbReference type="PIRSR" id="PIRSR600823-4"/>
    </source>
</evidence>
<dbReference type="RefSeq" id="XP_020103791.1">
    <property type="nucleotide sequence ID" value="XM_020248202.1"/>
</dbReference>
<dbReference type="PRINTS" id="PR00458">
    <property type="entry name" value="PEROXIDASE"/>
</dbReference>
<dbReference type="AlphaFoldDB" id="A0A6P5G5C8"/>
<dbReference type="GO" id="GO:0020037">
    <property type="term" value="F:heme binding"/>
    <property type="evidence" value="ECO:0007669"/>
    <property type="project" value="UniProtKB-UniRule"/>
</dbReference>
<feature type="chain" id="PRO_5028100264" description="Peroxidase" evidence="20">
    <location>
        <begin position="47"/>
        <end position="350"/>
    </location>
</feature>
<keyword evidence="8 16" id="KW-0106">Calcium</keyword>
<dbReference type="PROSITE" id="PS50873">
    <property type="entry name" value="PEROXIDASE_4"/>
    <property type="match status" value="1"/>
</dbReference>
<feature type="binding site" evidence="16">
    <location>
        <position position="113"/>
    </location>
    <ligand>
        <name>Ca(2+)</name>
        <dbReference type="ChEBI" id="CHEBI:29108"/>
        <label>1</label>
    </ligand>
</feature>
<evidence type="ECO:0000256" key="20">
    <source>
        <dbReference type="SAM" id="SignalP"/>
    </source>
</evidence>
<feature type="binding site" evidence="16">
    <location>
        <position position="95"/>
    </location>
    <ligand>
        <name>Ca(2+)</name>
        <dbReference type="ChEBI" id="CHEBI:29108"/>
        <label>1</label>
    </ligand>
</feature>
<keyword evidence="3 19" id="KW-0964">Secreted</keyword>
<accession>A0A6P5G5C8</accession>
<dbReference type="GO" id="GO:0140825">
    <property type="term" value="F:lactoperoxidase activity"/>
    <property type="evidence" value="ECO:0007669"/>
    <property type="project" value="UniProtKB-EC"/>
</dbReference>
<dbReference type="GeneID" id="109720851"/>
<dbReference type="InterPro" id="IPR002016">
    <property type="entry name" value="Haem_peroxidase"/>
</dbReference>
<dbReference type="GO" id="GO:0042744">
    <property type="term" value="P:hydrogen peroxide catabolic process"/>
    <property type="evidence" value="ECO:0007669"/>
    <property type="project" value="UniProtKB-KW"/>
</dbReference>
<evidence type="ECO:0000259" key="21">
    <source>
        <dbReference type="PROSITE" id="PS50873"/>
    </source>
</evidence>
<evidence type="ECO:0000313" key="22">
    <source>
        <dbReference type="Proteomes" id="UP000515123"/>
    </source>
</evidence>
<protein>
    <recommendedName>
        <fullName evidence="19">Peroxidase</fullName>
        <ecNumber evidence="19">1.11.1.7</ecNumber>
    </recommendedName>
</protein>
<dbReference type="Gene3D" id="1.10.520.10">
    <property type="match status" value="1"/>
</dbReference>
<feature type="signal peptide" evidence="20">
    <location>
        <begin position="1"/>
        <end position="46"/>
    </location>
</feature>
<dbReference type="GO" id="GO:0006979">
    <property type="term" value="P:response to oxidative stress"/>
    <property type="evidence" value="ECO:0007669"/>
    <property type="project" value="UniProtKB-UniRule"/>
</dbReference>
<proteinExistence type="inferred from homology"/>
<dbReference type="Pfam" id="PF00141">
    <property type="entry name" value="peroxidase"/>
    <property type="match status" value="1"/>
</dbReference>
<name>A0A6P5G5C8_ANACO</name>
<keyword evidence="13 19" id="KW-0376">Hydrogen peroxide</keyword>
<dbReference type="Gramene" id="Aco014874.1.mrna1">
    <property type="protein sequence ID" value="Aco014874.1.mrna1"/>
    <property type="gene ID" value="Aco014874.1.path1"/>
</dbReference>
<evidence type="ECO:0000256" key="19">
    <source>
        <dbReference type="RuleBase" id="RU362060"/>
    </source>
</evidence>
<evidence type="ECO:0000256" key="18">
    <source>
        <dbReference type="PIRSR" id="PIRSR600823-5"/>
    </source>
</evidence>
<evidence type="ECO:0000256" key="3">
    <source>
        <dbReference type="ARBA" id="ARBA00022525"/>
    </source>
</evidence>
<dbReference type="InterPro" id="IPR019794">
    <property type="entry name" value="Peroxidases_AS"/>
</dbReference>
<evidence type="ECO:0000256" key="13">
    <source>
        <dbReference type="ARBA" id="ARBA00023324"/>
    </source>
</evidence>
<keyword evidence="9 19" id="KW-0560">Oxidoreductase</keyword>
<dbReference type="CDD" id="cd00693">
    <property type="entry name" value="secretory_peroxidase"/>
    <property type="match status" value="1"/>
</dbReference>
<feature type="disulfide bond" evidence="18">
    <location>
        <begin position="145"/>
        <end position="346"/>
    </location>
</feature>
<feature type="binding site" description="axial binding residue" evidence="16">
    <location>
        <position position="218"/>
    </location>
    <ligand>
        <name>heme b</name>
        <dbReference type="ChEBI" id="CHEBI:60344"/>
    </ligand>
    <ligandPart>
        <name>Fe</name>
        <dbReference type="ChEBI" id="CHEBI:18248"/>
    </ligandPart>
</feature>
<evidence type="ECO:0000256" key="6">
    <source>
        <dbReference type="ARBA" id="ARBA00022723"/>
    </source>
</evidence>
<feature type="binding site" evidence="15">
    <location>
        <position position="187"/>
    </location>
    <ligand>
        <name>substrate</name>
    </ligand>
</feature>
<dbReference type="PRINTS" id="PR00461">
    <property type="entry name" value="PLPEROXIDASE"/>
</dbReference>
<keyword evidence="22" id="KW-1185">Reference proteome</keyword>
<feature type="binding site" evidence="16">
    <location>
        <position position="269"/>
    </location>
    <ligand>
        <name>Ca(2+)</name>
        <dbReference type="ChEBI" id="CHEBI:29108"/>
        <label>2</label>
    </ligand>
</feature>
<evidence type="ECO:0000256" key="1">
    <source>
        <dbReference type="ARBA" id="ARBA00000189"/>
    </source>
</evidence>
<feature type="disulfide bond" evidence="18">
    <location>
        <begin position="60"/>
        <end position="139"/>
    </location>
</feature>
<evidence type="ECO:0000256" key="15">
    <source>
        <dbReference type="PIRSR" id="PIRSR600823-2"/>
    </source>
</evidence>
<dbReference type="InterPro" id="IPR010255">
    <property type="entry name" value="Haem_peroxidase_sf"/>
</dbReference>
<evidence type="ECO:0000256" key="16">
    <source>
        <dbReference type="PIRSR" id="PIRSR600823-3"/>
    </source>
</evidence>
<evidence type="ECO:0000256" key="11">
    <source>
        <dbReference type="ARBA" id="ARBA00023157"/>
    </source>
</evidence>
<organism evidence="22 23">
    <name type="scientific">Ananas comosus</name>
    <name type="common">Pineapple</name>
    <name type="synonym">Ananas ananas</name>
    <dbReference type="NCBI Taxonomy" id="4615"/>
    <lineage>
        <taxon>Eukaryota</taxon>
        <taxon>Viridiplantae</taxon>
        <taxon>Streptophyta</taxon>
        <taxon>Embryophyta</taxon>
        <taxon>Tracheophyta</taxon>
        <taxon>Spermatophyta</taxon>
        <taxon>Magnoliopsida</taxon>
        <taxon>Liliopsida</taxon>
        <taxon>Poales</taxon>
        <taxon>Bromeliaceae</taxon>
        <taxon>Bromelioideae</taxon>
        <taxon>Ananas</taxon>
    </lineage>
</organism>
<evidence type="ECO:0000256" key="4">
    <source>
        <dbReference type="ARBA" id="ARBA00022559"/>
    </source>
</evidence>
<evidence type="ECO:0000256" key="5">
    <source>
        <dbReference type="ARBA" id="ARBA00022617"/>
    </source>
</evidence>
<keyword evidence="12" id="KW-0325">Glycoprotein</keyword>
<keyword evidence="7 20" id="KW-0732">Signal</keyword>
<comment type="function">
    <text evidence="2">Removal of H(2)O(2), oxidation of toxic reductants, biosynthesis and degradation of lignin, suberization, auxin catabolism, response to environmental stresses such as wounding, pathogen attack and oxidative stress. These functions might be dependent on each isozyme/isoform in each plant tissue.</text>
</comment>
<dbReference type="FunFam" id="1.10.520.10:FF:000001">
    <property type="entry name" value="Peroxidase"/>
    <property type="match status" value="1"/>
</dbReference>
<feature type="disulfide bond" evidence="18">
    <location>
        <begin position="93"/>
        <end position="98"/>
    </location>
</feature>
<keyword evidence="10 16" id="KW-0408">Iron</keyword>
<comment type="subcellular location">
    <subcellularLocation>
        <location evidence="19">Secreted</location>
    </subcellularLocation>
</comment>
<feature type="disulfide bond" evidence="18">
    <location>
        <begin position="225"/>
        <end position="257"/>
    </location>
</feature>
<feature type="binding site" evidence="16">
    <location>
        <position position="219"/>
    </location>
    <ligand>
        <name>Ca(2+)</name>
        <dbReference type="ChEBI" id="CHEBI:29108"/>
        <label>2</label>
    </ligand>
</feature>
<dbReference type="InterPro" id="IPR000823">
    <property type="entry name" value="Peroxidase_pln"/>
</dbReference>
<feature type="active site" description="Proton acceptor" evidence="14">
    <location>
        <position position="91"/>
    </location>
</feature>
<evidence type="ECO:0000256" key="8">
    <source>
        <dbReference type="ARBA" id="ARBA00022837"/>
    </source>
</evidence>
<dbReference type="FunFam" id="1.10.420.10:FF:000008">
    <property type="entry name" value="Peroxidase"/>
    <property type="match status" value="1"/>
</dbReference>
<reference evidence="23" key="2">
    <citation type="submission" date="2025-08" db="UniProtKB">
        <authorList>
            <consortium name="RefSeq"/>
        </authorList>
    </citation>
    <scope>IDENTIFICATION</scope>
    <source>
        <tissue evidence="23">Leaf</tissue>
    </source>
</reference>
<evidence type="ECO:0000256" key="14">
    <source>
        <dbReference type="PIRSR" id="PIRSR600823-1"/>
    </source>
</evidence>
<dbReference type="PANTHER" id="PTHR31235">
    <property type="entry name" value="PEROXIDASE 25-RELATED"/>
    <property type="match status" value="1"/>
</dbReference>
<feature type="binding site" evidence="16">
    <location>
        <position position="277"/>
    </location>
    <ligand>
        <name>Ca(2+)</name>
        <dbReference type="ChEBI" id="CHEBI:29108"/>
        <label>2</label>
    </ligand>
</feature>
<dbReference type="OrthoDB" id="2113341at2759"/>
<keyword evidence="6 16" id="KW-0479">Metal-binding</keyword>
<keyword evidence="5 19" id="KW-0349">Heme</keyword>
<evidence type="ECO:0000256" key="10">
    <source>
        <dbReference type="ARBA" id="ARBA00023004"/>
    </source>
</evidence>
<feature type="binding site" evidence="16">
    <location>
        <position position="97"/>
    </location>
    <ligand>
        <name>Ca(2+)</name>
        <dbReference type="ChEBI" id="CHEBI:29108"/>
        <label>1</label>
    </ligand>
</feature>
<evidence type="ECO:0000256" key="7">
    <source>
        <dbReference type="ARBA" id="ARBA00022729"/>
    </source>
</evidence>
<gene>
    <name evidence="23" type="primary">LOC109720851</name>
</gene>
<dbReference type="PROSITE" id="PS00436">
    <property type="entry name" value="PEROXIDASE_2"/>
    <property type="match status" value="1"/>
</dbReference>
<comment type="similarity">
    <text evidence="19">Belongs to the peroxidase family. Classical plant (class III) peroxidase subfamily.</text>
</comment>
<dbReference type="GO" id="GO:0046872">
    <property type="term" value="F:metal ion binding"/>
    <property type="evidence" value="ECO:0007669"/>
    <property type="project" value="UniProtKB-UniRule"/>
</dbReference>
<feature type="binding site" evidence="16">
    <location>
        <position position="101"/>
    </location>
    <ligand>
        <name>Ca(2+)</name>
        <dbReference type="ChEBI" id="CHEBI:29108"/>
        <label>1</label>
    </ligand>
</feature>
<evidence type="ECO:0000256" key="12">
    <source>
        <dbReference type="ARBA" id="ARBA00023180"/>
    </source>
</evidence>
<dbReference type="Gene3D" id="1.10.420.10">
    <property type="entry name" value="Peroxidase, domain 2"/>
    <property type="match status" value="1"/>
</dbReference>